<dbReference type="InterPro" id="IPR001138">
    <property type="entry name" value="Zn2Cys6_DnaBD"/>
</dbReference>
<feature type="domain" description="Zn(2)-C6 fungal-type" evidence="2">
    <location>
        <begin position="323"/>
        <end position="358"/>
    </location>
</feature>
<evidence type="ECO:0000256" key="1">
    <source>
        <dbReference type="SAM" id="MobiDB-lite"/>
    </source>
</evidence>
<dbReference type="OrthoDB" id="39175at2759"/>
<dbReference type="Proteomes" id="UP000054007">
    <property type="component" value="Unassembled WGS sequence"/>
</dbReference>
<dbReference type="SUPFAM" id="SSF57701">
    <property type="entry name" value="Zn2/Cys6 DNA-binding domain"/>
    <property type="match status" value="1"/>
</dbReference>
<accession>A0A0D7BD78</accession>
<dbReference type="PROSITE" id="PS00463">
    <property type="entry name" value="ZN2_CY6_FUNGAL_1"/>
    <property type="match status" value="1"/>
</dbReference>
<keyword evidence="4" id="KW-1185">Reference proteome</keyword>
<dbReference type="AlphaFoldDB" id="A0A0D7BD78"/>
<evidence type="ECO:0000313" key="3">
    <source>
        <dbReference type="EMBL" id="KIY68482.1"/>
    </source>
</evidence>
<proteinExistence type="predicted"/>
<dbReference type="GO" id="GO:0000981">
    <property type="term" value="F:DNA-binding transcription factor activity, RNA polymerase II-specific"/>
    <property type="evidence" value="ECO:0007669"/>
    <property type="project" value="InterPro"/>
</dbReference>
<feature type="region of interest" description="Disordered" evidence="1">
    <location>
        <begin position="1"/>
        <end position="39"/>
    </location>
</feature>
<dbReference type="Pfam" id="PF00172">
    <property type="entry name" value="Zn_clus"/>
    <property type="match status" value="1"/>
</dbReference>
<reference evidence="3 4" key="1">
    <citation type="journal article" date="2015" name="Fungal Genet. Biol.">
        <title>Evolution of novel wood decay mechanisms in Agaricales revealed by the genome sequences of Fistulina hepatica and Cylindrobasidium torrendii.</title>
        <authorList>
            <person name="Floudas D."/>
            <person name="Held B.W."/>
            <person name="Riley R."/>
            <person name="Nagy L.G."/>
            <person name="Koehler G."/>
            <person name="Ransdell A.S."/>
            <person name="Younus H."/>
            <person name="Chow J."/>
            <person name="Chiniquy J."/>
            <person name="Lipzen A."/>
            <person name="Tritt A."/>
            <person name="Sun H."/>
            <person name="Haridas S."/>
            <person name="LaButti K."/>
            <person name="Ohm R.A."/>
            <person name="Kues U."/>
            <person name="Blanchette R.A."/>
            <person name="Grigoriev I.V."/>
            <person name="Minto R.E."/>
            <person name="Hibbett D.S."/>
        </authorList>
    </citation>
    <scope>NUCLEOTIDE SEQUENCE [LARGE SCALE GENOMIC DNA]</scope>
    <source>
        <strain evidence="3 4">FP15055 ss-10</strain>
    </source>
</reference>
<feature type="region of interest" description="Disordered" evidence="1">
    <location>
        <begin position="365"/>
        <end position="390"/>
    </location>
</feature>
<protein>
    <recommendedName>
        <fullName evidence="2">Zn(2)-C6 fungal-type domain-containing protein</fullName>
    </recommendedName>
</protein>
<dbReference type="SMART" id="SM00066">
    <property type="entry name" value="GAL4"/>
    <property type="match status" value="1"/>
</dbReference>
<dbReference type="Gene3D" id="4.10.240.10">
    <property type="entry name" value="Zn(2)-C6 fungal-type DNA-binding domain"/>
    <property type="match status" value="1"/>
</dbReference>
<dbReference type="STRING" id="1314674.A0A0D7BD78"/>
<dbReference type="PROSITE" id="PS50048">
    <property type="entry name" value="ZN2_CY6_FUNGAL_2"/>
    <property type="match status" value="1"/>
</dbReference>
<dbReference type="EMBL" id="KN880502">
    <property type="protein sequence ID" value="KIY68482.1"/>
    <property type="molecule type" value="Genomic_DNA"/>
</dbReference>
<name>A0A0D7BD78_9AGAR</name>
<feature type="compositionally biased region" description="Polar residues" evidence="1">
    <location>
        <begin position="14"/>
        <end position="28"/>
    </location>
</feature>
<evidence type="ECO:0000259" key="2">
    <source>
        <dbReference type="PROSITE" id="PS50048"/>
    </source>
</evidence>
<feature type="region of interest" description="Disordered" evidence="1">
    <location>
        <begin position="257"/>
        <end position="313"/>
    </location>
</feature>
<feature type="compositionally biased region" description="Polar residues" evidence="1">
    <location>
        <begin position="278"/>
        <end position="294"/>
    </location>
</feature>
<organism evidence="3 4">
    <name type="scientific">Cylindrobasidium torrendii FP15055 ss-10</name>
    <dbReference type="NCBI Taxonomy" id="1314674"/>
    <lineage>
        <taxon>Eukaryota</taxon>
        <taxon>Fungi</taxon>
        <taxon>Dikarya</taxon>
        <taxon>Basidiomycota</taxon>
        <taxon>Agaricomycotina</taxon>
        <taxon>Agaricomycetes</taxon>
        <taxon>Agaricomycetidae</taxon>
        <taxon>Agaricales</taxon>
        <taxon>Marasmiineae</taxon>
        <taxon>Physalacriaceae</taxon>
        <taxon>Cylindrobasidium</taxon>
    </lineage>
</organism>
<feature type="region of interest" description="Disordered" evidence="1">
    <location>
        <begin position="194"/>
        <end position="214"/>
    </location>
</feature>
<dbReference type="InterPro" id="IPR036864">
    <property type="entry name" value="Zn2-C6_fun-type_DNA-bd_sf"/>
</dbReference>
<dbReference type="CDD" id="cd00067">
    <property type="entry name" value="GAL4"/>
    <property type="match status" value="1"/>
</dbReference>
<gene>
    <name evidence="3" type="ORF">CYLTODRAFT_410386</name>
</gene>
<sequence>MDQYSDSRVAHTRPPSTFQSTGAGSTLSPRDAALPYTHTDDSHYGLSIQTFETSGHDAVPSSAFAQTLKEQDDLFYATFPDACPPDYHFTTSTDPTSEPPIPAHTIPYTDSTASIYYGAPRRTLALVMPTGDALVPSVTPYYPETAPTIPSQPSLPDLSTSIPHPHYVAPRATGSSHSAAHDVDAEPCSTVLDPHYASSSTGNNLDAQGYPTVLEPSGKLPSDFLSHFGGADESATAGRAPGVVDSKLFVNTDFRRMDNPTSTYSSPPDSHHPISPTGLVQTQSTSPASSNRHFTSPLARNASLASTSSSKSTSRRAGNKALACLFCRARKIACGPPVDETADPTCNQCAKRSLKCEFPVENRRAVRGNQRTSKSSHTHTRSSHGGSPML</sequence>
<evidence type="ECO:0000313" key="4">
    <source>
        <dbReference type="Proteomes" id="UP000054007"/>
    </source>
</evidence>
<feature type="compositionally biased region" description="Polar residues" evidence="1">
    <location>
        <begin position="197"/>
        <end position="206"/>
    </location>
</feature>
<dbReference type="GO" id="GO:0008270">
    <property type="term" value="F:zinc ion binding"/>
    <property type="evidence" value="ECO:0007669"/>
    <property type="project" value="InterPro"/>
</dbReference>
<feature type="compositionally biased region" description="Low complexity" evidence="1">
    <location>
        <begin position="298"/>
        <end position="312"/>
    </location>
</feature>
<feature type="compositionally biased region" description="Low complexity" evidence="1">
    <location>
        <begin position="265"/>
        <end position="276"/>
    </location>
</feature>